<feature type="non-terminal residue" evidence="1">
    <location>
        <position position="1"/>
    </location>
</feature>
<evidence type="ECO:0000313" key="1">
    <source>
        <dbReference type="EMBL" id="CAG8790238.1"/>
    </source>
</evidence>
<dbReference type="EMBL" id="CAJVPY010026769">
    <property type="protein sequence ID" value="CAG8790238.1"/>
    <property type="molecule type" value="Genomic_DNA"/>
</dbReference>
<comment type="caution">
    <text evidence="1">The sequence shown here is derived from an EMBL/GenBank/DDBJ whole genome shotgun (WGS) entry which is preliminary data.</text>
</comment>
<gene>
    <name evidence="1" type="ORF">DERYTH_LOCUS21264</name>
</gene>
<reference evidence="1" key="1">
    <citation type="submission" date="2021-06" db="EMBL/GenBank/DDBJ databases">
        <authorList>
            <person name="Kallberg Y."/>
            <person name="Tangrot J."/>
            <person name="Rosling A."/>
        </authorList>
    </citation>
    <scope>NUCLEOTIDE SEQUENCE</scope>
    <source>
        <strain evidence="1">MA453B</strain>
    </source>
</reference>
<dbReference type="Proteomes" id="UP000789405">
    <property type="component" value="Unassembled WGS sequence"/>
</dbReference>
<dbReference type="AlphaFoldDB" id="A0A9N9JPK0"/>
<sequence>LYLRSLENIINCGEGNRREKAQFLFDKYKSSISRATNQRWGTGDQLVCPMFQVYKSSQRWTHRHRQSTSLADFFHCQGTQPDYKLARKWNNERANKQIHFHQPTFTSGGTNNVNISGITNGGTFVAKRDHEENEEDQDQKHAKRTKMALQFCDHIPLSRSSSNSRFSTLSQKMANVNHRLFEYTIVNLSEKNLVDPVNNVFSDDDKKRMRKFWEDMEPSTEEKLNTVRKSKWEKSIKPLVDKYASAIELKSVFDDEIQTLSTEVIFEKPFEGKFDFRTHYDLLWVQDIYRRFVFLFASCSNILRDVTMSEIAYRESFVNPIIPKAFDDIKDKIRFQTGEIESTLRKEHRNQTNDQKPRILLGSNYDGILRIYVNANEIEIGFLEVVGNASVVDLKKYREDREKLLKAMRLSIFYQRQHHLRRNAPEEQLGCLQSFGVLVRVMDYYLKIQEISKKAQQYTPSNENPLEASPSKNT</sequence>
<evidence type="ECO:0000313" key="2">
    <source>
        <dbReference type="Proteomes" id="UP000789405"/>
    </source>
</evidence>
<keyword evidence="2" id="KW-1185">Reference proteome</keyword>
<organism evidence="1 2">
    <name type="scientific">Dentiscutata erythropus</name>
    <dbReference type="NCBI Taxonomy" id="1348616"/>
    <lineage>
        <taxon>Eukaryota</taxon>
        <taxon>Fungi</taxon>
        <taxon>Fungi incertae sedis</taxon>
        <taxon>Mucoromycota</taxon>
        <taxon>Glomeromycotina</taxon>
        <taxon>Glomeromycetes</taxon>
        <taxon>Diversisporales</taxon>
        <taxon>Gigasporaceae</taxon>
        <taxon>Dentiscutata</taxon>
    </lineage>
</organism>
<dbReference type="OrthoDB" id="2443382at2759"/>
<protein>
    <submittedName>
        <fullName evidence="1">20550_t:CDS:1</fullName>
    </submittedName>
</protein>
<feature type="non-terminal residue" evidence="1">
    <location>
        <position position="474"/>
    </location>
</feature>
<accession>A0A9N9JPK0</accession>
<proteinExistence type="predicted"/>
<name>A0A9N9JPK0_9GLOM</name>